<comment type="caution">
    <text evidence="1">The sequence shown here is derived from an EMBL/GenBank/DDBJ whole genome shotgun (WGS) entry which is preliminary data.</text>
</comment>
<dbReference type="AlphaFoldDB" id="A0ABD0J8L6"/>
<organism evidence="1 2">
    <name type="scientific">Batillaria attramentaria</name>
    <dbReference type="NCBI Taxonomy" id="370345"/>
    <lineage>
        <taxon>Eukaryota</taxon>
        <taxon>Metazoa</taxon>
        <taxon>Spiralia</taxon>
        <taxon>Lophotrochozoa</taxon>
        <taxon>Mollusca</taxon>
        <taxon>Gastropoda</taxon>
        <taxon>Caenogastropoda</taxon>
        <taxon>Sorbeoconcha</taxon>
        <taxon>Cerithioidea</taxon>
        <taxon>Batillariidae</taxon>
        <taxon>Batillaria</taxon>
    </lineage>
</organism>
<feature type="non-terminal residue" evidence="1">
    <location>
        <position position="1"/>
    </location>
</feature>
<accession>A0ABD0J8L6</accession>
<sequence>YTSSQQLHELRSNGAQLPFCGQLRALNIHARDFSKCCGRRTRKRPCRGGRRKQ</sequence>
<reference evidence="1 2" key="1">
    <citation type="journal article" date="2023" name="Sci. Data">
        <title>Genome assembly of the Korean intertidal mud-creeper Batillaria attramentaria.</title>
        <authorList>
            <person name="Patra A.K."/>
            <person name="Ho P.T."/>
            <person name="Jun S."/>
            <person name="Lee S.J."/>
            <person name="Kim Y."/>
            <person name="Won Y.J."/>
        </authorList>
    </citation>
    <scope>NUCLEOTIDE SEQUENCE [LARGE SCALE GENOMIC DNA]</scope>
    <source>
        <strain evidence="1">Wonlab-2016</strain>
    </source>
</reference>
<evidence type="ECO:0000313" key="2">
    <source>
        <dbReference type="Proteomes" id="UP001519460"/>
    </source>
</evidence>
<protein>
    <submittedName>
        <fullName evidence="1">Uncharacterized protein</fullName>
    </submittedName>
</protein>
<dbReference type="EMBL" id="JACVVK020000590">
    <property type="protein sequence ID" value="KAK7464051.1"/>
    <property type="molecule type" value="Genomic_DNA"/>
</dbReference>
<feature type="non-terminal residue" evidence="1">
    <location>
        <position position="53"/>
    </location>
</feature>
<dbReference type="Proteomes" id="UP001519460">
    <property type="component" value="Unassembled WGS sequence"/>
</dbReference>
<keyword evidence="2" id="KW-1185">Reference proteome</keyword>
<evidence type="ECO:0000313" key="1">
    <source>
        <dbReference type="EMBL" id="KAK7464051.1"/>
    </source>
</evidence>
<proteinExistence type="predicted"/>
<gene>
    <name evidence="1" type="ORF">BaRGS_00037939</name>
</gene>
<name>A0ABD0J8L6_9CAEN</name>